<sequence>MTKPIHAWETLKGARSYQVLGLAIIWCSVSVSWAEIGDKGTDEATLRADAQKVFKEKVGPFVNKYCTRCHGSRAKAGINLQSALKNPGGESASLHWKKAVANVKVHEMPP</sequence>
<gene>
    <name evidence="1" type="ORF">METZ01_LOCUS321021</name>
</gene>
<evidence type="ECO:0000313" key="1">
    <source>
        <dbReference type="EMBL" id="SVC68167.1"/>
    </source>
</evidence>
<proteinExistence type="predicted"/>
<name>A0A382P5Q2_9ZZZZ</name>
<dbReference type="EMBL" id="UINC01104760">
    <property type="protein sequence ID" value="SVC68167.1"/>
    <property type="molecule type" value="Genomic_DNA"/>
</dbReference>
<accession>A0A382P5Q2</accession>
<feature type="non-terminal residue" evidence="1">
    <location>
        <position position="110"/>
    </location>
</feature>
<organism evidence="1">
    <name type="scientific">marine metagenome</name>
    <dbReference type="NCBI Taxonomy" id="408172"/>
    <lineage>
        <taxon>unclassified sequences</taxon>
        <taxon>metagenomes</taxon>
        <taxon>ecological metagenomes</taxon>
    </lineage>
</organism>
<reference evidence="1" key="1">
    <citation type="submission" date="2018-05" db="EMBL/GenBank/DDBJ databases">
        <authorList>
            <person name="Lanie J.A."/>
            <person name="Ng W.-L."/>
            <person name="Kazmierczak K.M."/>
            <person name="Andrzejewski T.M."/>
            <person name="Davidsen T.M."/>
            <person name="Wayne K.J."/>
            <person name="Tettelin H."/>
            <person name="Glass J.I."/>
            <person name="Rusch D."/>
            <person name="Podicherti R."/>
            <person name="Tsui H.-C.T."/>
            <person name="Winkler M.E."/>
        </authorList>
    </citation>
    <scope>NUCLEOTIDE SEQUENCE</scope>
</reference>
<dbReference type="AlphaFoldDB" id="A0A382P5Q2"/>
<protein>
    <recommendedName>
        <fullName evidence="2">Cytochrome C Planctomycete-type domain-containing protein</fullName>
    </recommendedName>
</protein>
<evidence type="ECO:0008006" key="2">
    <source>
        <dbReference type="Google" id="ProtNLM"/>
    </source>
</evidence>